<dbReference type="PROSITE" id="PS51219">
    <property type="entry name" value="DPCK"/>
    <property type="match status" value="1"/>
</dbReference>
<dbReference type="Proteomes" id="UP000199433">
    <property type="component" value="Unassembled WGS sequence"/>
</dbReference>
<comment type="subcellular location">
    <subcellularLocation>
        <location evidence="8">Cytoplasm</location>
    </subcellularLocation>
</comment>
<keyword evidence="7 8" id="KW-0173">Coenzyme A biosynthesis</keyword>
<evidence type="ECO:0000256" key="8">
    <source>
        <dbReference type="HAMAP-Rule" id="MF_00376"/>
    </source>
</evidence>
<proteinExistence type="inferred from homology"/>
<dbReference type="HAMAP" id="MF_00376">
    <property type="entry name" value="Dephospho_CoA_kinase"/>
    <property type="match status" value="1"/>
</dbReference>
<evidence type="ECO:0000256" key="7">
    <source>
        <dbReference type="ARBA" id="ARBA00022993"/>
    </source>
</evidence>
<dbReference type="NCBIfam" id="TIGR00152">
    <property type="entry name" value="dephospho-CoA kinase"/>
    <property type="match status" value="1"/>
</dbReference>
<keyword evidence="4 8" id="KW-0547">Nucleotide-binding</keyword>
<evidence type="ECO:0000256" key="9">
    <source>
        <dbReference type="NCBIfam" id="TIGR00152"/>
    </source>
</evidence>
<keyword evidence="5 8" id="KW-0418">Kinase</keyword>
<evidence type="ECO:0000256" key="4">
    <source>
        <dbReference type="ARBA" id="ARBA00022741"/>
    </source>
</evidence>
<dbReference type="SUPFAM" id="SSF52540">
    <property type="entry name" value="P-loop containing nucleoside triphosphate hydrolases"/>
    <property type="match status" value="1"/>
</dbReference>
<dbReference type="Gene3D" id="3.40.50.300">
    <property type="entry name" value="P-loop containing nucleotide triphosphate hydrolases"/>
    <property type="match status" value="1"/>
</dbReference>
<dbReference type="GO" id="GO:0004140">
    <property type="term" value="F:dephospho-CoA kinase activity"/>
    <property type="evidence" value="ECO:0007669"/>
    <property type="project" value="UniProtKB-UniRule"/>
</dbReference>
<keyword evidence="6 8" id="KW-0067">ATP-binding</keyword>
<dbReference type="RefSeq" id="WP_091264682.1">
    <property type="nucleotide sequence ID" value="NZ_FNFK01000003.1"/>
</dbReference>
<accession>A0A1G8WBH6</accession>
<evidence type="ECO:0000313" key="10">
    <source>
        <dbReference type="EMBL" id="SDJ74910.1"/>
    </source>
</evidence>
<dbReference type="PANTHER" id="PTHR10695:SF46">
    <property type="entry name" value="BIFUNCTIONAL COENZYME A SYNTHASE-RELATED"/>
    <property type="match status" value="1"/>
</dbReference>
<name>A0A1G8WBH6_9LACT</name>
<keyword evidence="3 8" id="KW-0808">Transferase</keyword>
<dbReference type="GO" id="GO:0005524">
    <property type="term" value="F:ATP binding"/>
    <property type="evidence" value="ECO:0007669"/>
    <property type="project" value="UniProtKB-UniRule"/>
</dbReference>
<dbReference type="AlphaFoldDB" id="A0A1G8WBH6"/>
<dbReference type="GO" id="GO:0015937">
    <property type="term" value="P:coenzyme A biosynthetic process"/>
    <property type="evidence" value="ECO:0007669"/>
    <property type="project" value="UniProtKB-UniRule"/>
</dbReference>
<keyword evidence="2 8" id="KW-0963">Cytoplasm</keyword>
<dbReference type="GO" id="GO:0005737">
    <property type="term" value="C:cytoplasm"/>
    <property type="evidence" value="ECO:0007669"/>
    <property type="project" value="UniProtKB-SubCell"/>
</dbReference>
<comment type="pathway">
    <text evidence="8">Cofactor biosynthesis; coenzyme A biosynthesis; CoA from (R)-pantothenate: step 5/5.</text>
</comment>
<dbReference type="Pfam" id="PF01121">
    <property type="entry name" value="CoaE"/>
    <property type="match status" value="1"/>
</dbReference>
<reference evidence="11" key="1">
    <citation type="submission" date="2016-10" db="EMBL/GenBank/DDBJ databases">
        <authorList>
            <person name="Varghese N."/>
            <person name="Submissions S."/>
        </authorList>
    </citation>
    <scope>NUCLEOTIDE SEQUENCE [LARGE SCALE GENOMIC DNA]</scope>
    <source>
        <strain evidence="11">DSM 19181</strain>
    </source>
</reference>
<dbReference type="OrthoDB" id="9812943at2"/>
<sequence>MTFILGLTGGIATGKSTVGRFFESQCIPVVDADKGARQVMEPGQAAYHDVVKTFGQEILTKDGTIDRTRLGAIVFNDPTKLSKLNETVHSHVLNWIKEEKDKLIKAGHPLVVLDIPLLYEIGFENEVDAVMVIYVDPETQLKRLMKRDNLSENEAQIRIAAQASIDSKAEKADIVIDNRGGIDETENQLRTWLDNNGY</sequence>
<dbReference type="InterPro" id="IPR027417">
    <property type="entry name" value="P-loop_NTPase"/>
</dbReference>
<dbReference type="InterPro" id="IPR001977">
    <property type="entry name" value="Depp_CoAkinase"/>
</dbReference>
<evidence type="ECO:0000256" key="6">
    <source>
        <dbReference type="ARBA" id="ARBA00022840"/>
    </source>
</evidence>
<dbReference type="PANTHER" id="PTHR10695">
    <property type="entry name" value="DEPHOSPHO-COA KINASE-RELATED"/>
    <property type="match status" value="1"/>
</dbReference>
<dbReference type="STRING" id="426701.SAMN04488098_100375"/>
<evidence type="ECO:0000256" key="1">
    <source>
        <dbReference type="ARBA" id="ARBA00009018"/>
    </source>
</evidence>
<comment type="similarity">
    <text evidence="1 8">Belongs to the CoaE family.</text>
</comment>
<evidence type="ECO:0000256" key="3">
    <source>
        <dbReference type="ARBA" id="ARBA00022679"/>
    </source>
</evidence>
<evidence type="ECO:0000256" key="5">
    <source>
        <dbReference type="ARBA" id="ARBA00022777"/>
    </source>
</evidence>
<comment type="catalytic activity">
    <reaction evidence="8">
        <text>3'-dephospho-CoA + ATP = ADP + CoA + H(+)</text>
        <dbReference type="Rhea" id="RHEA:18245"/>
        <dbReference type="ChEBI" id="CHEBI:15378"/>
        <dbReference type="ChEBI" id="CHEBI:30616"/>
        <dbReference type="ChEBI" id="CHEBI:57287"/>
        <dbReference type="ChEBI" id="CHEBI:57328"/>
        <dbReference type="ChEBI" id="CHEBI:456216"/>
        <dbReference type="EC" id="2.7.1.24"/>
    </reaction>
</comment>
<dbReference type="FunFam" id="3.40.50.300:FF:000991">
    <property type="entry name" value="Dephospho-CoA kinase"/>
    <property type="match status" value="1"/>
</dbReference>
<evidence type="ECO:0000313" key="11">
    <source>
        <dbReference type="Proteomes" id="UP000199433"/>
    </source>
</evidence>
<evidence type="ECO:0000256" key="2">
    <source>
        <dbReference type="ARBA" id="ARBA00022490"/>
    </source>
</evidence>
<gene>
    <name evidence="8" type="primary">coaE</name>
    <name evidence="10" type="ORF">SAMN04488098_100375</name>
</gene>
<dbReference type="CDD" id="cd02022">
    <property type="entry name" value="DPCK"/>
    <property type="match status" value="1"/>
</dbReference>
<comment type="function">
    <text evidence="8">Catalyzes the phosphorylation of the 3'-hydroxyl group of dephosphocoenzyme A to form coenzyme A.</text>
</comment>
<organism evidence="10 11">
    <name type="scientific">Alkalibacterium thalassium</name>
    <dbReference type="NCBI Taxonomy" id="426701"/>
    <lineage>
        <taxon>Bacteria</taxon>
        <taxon>Bacillati</taxon>
        <taxon>Bacillota</taxon>
        <taxon>Bacilli</taxon>
        <taxon>Lactobacillales</taxon>
        <taxon>Carnobacteriaceae</taxon>
        <taxon>Alkalibacterium</taxon>
    </lineage>
</organism>
<keyword evidence="11" id="KW-1185">Reference proteome</keyword>
<protein>
    <recommendedName>
        <fullName evidence="8 9">Dephospho-CoA kinase</fullName>
        <ecNumber evidence="8 9">2.7.1.24</ecNumber>
    </recommendedName>
    <alternativeName>
        <fullName evidence="8">Dephosphocoenzyme A kinase</fullName>
    </alternativeName>
</protein>
<dbReference type="EC" id="2.7.1.24" evidence="8 9"/>
<feature type="binding site" evidence="8">
    <location>
        <begin position="12"/>
        <end position="17"/>
    </location>
    <ligand>
        <name>ATP</name>
        <dbReference type="ChEBI" id="CHEBI:30616"/>
    </ligand>
</feature>
<dbReference type="EMBL" id="FNFK01000003">
    <property type="protein sequence ID" value="SDJ74910.1"/>
    <property type="molecule type" value="Genomic_DNA"/>
</dbReference>
<dbReference type="UniPathway" id="UPA00241">
    <property type="reaction ID" value="UER00356"/>
</dbReference>